<reference evidence="4" key="1">
    <citation type="journal article" date="2020" name="mSystems">
        <title>Genome- and Community-Level Interaction Insights into Carbon Utilization and Element Cycling Functions of Hydrothermarchaeota in Hydrothermal Sediment.</title>
        <authorList>
            <person name="Zhou Z."/>
            <person name="Liu Y."/>
            <person name="Xu W."/>
            <person name="Pan J."/>
            <person name="Luo Z.H."/>
            <person name="Li M."/>
        </authorList>
    </citation>
    <scope>NUCLEOTIDE SEQUENCE [LARGE SCALE GENOMIC DNA]</scope>
    <source>
        <strain evidence="4">SpSt-456</strain>
    </source>
</reference>
<organism evidence="4">
    <name type="scientific">Desulfacinum infernum</name>
    <dbReference type="NCBI Taxonomy" id="35837"/>
    <lineage>
        <taxon>Bacteria</taxon>
        <taxon>Pseudomonadati</taxon>
        <taxon>Thermodesulfobacteriota</taxon>
        <taxon>Syntrophobacteria</taxon>
        <taxon>Syntrophobacterales</taxon>
        <taxon>Syntrophobacteraceae</taxon>
        <taxon>Desulfacinum</taxon>
    </lineage>
</organism>
<dbReference type="AlphaFoldDB" id="A0A832A508"/>
<name>A0A832A508_9BACT</name>
<dbReference type="CDD" id="cd02042">
    <property type="entry name" value="ParAB_family"/>
    <property type="match status" value="1"/>
</dbReference>
<dbReference type="SUPFAM" id="SSF52540">
    <property type="entry name" value="P-loop containing nucleoside triphosphate hydrolases"/>
    <property type="match status" value="1"/>
</dbReference>
<dbReference type="InterPro" id="IPR011723">
    <property type="entry name" value="Znf/thioredoxin_put"/>
</dbReference>
<dbReference type="PANTHER" id="PTHR13696">
    <property type="entry name" value="P-LOOP CONTAINING NUCLEOSIDE TRIPHOSPHATE HYDROLASE"/>
    <property type="match status" value="1"/>
</dbReference>
<sequence length="316" mass="34677">MIIICPSCKRQHKVDETRLSDKVKAAKCVFCGHKFPIPRPGVPEPEPPAAAPPEPGASPEGTTSTMRRIAVSLSKGGVGKTTTAVNLAAGLALAGFNVLLVDTDTQGQAAYMLGVKPKAGLTELMTGELIPQECLMKARERLWLLAGGRSLAGVKRLIARKDFRGEMTLTEALTPFDGQFDYVVLDTSPGWDVLTINVLFYVQEVLIPVSLEVMAIQGLLEFSRSLASVQTYHKELTLKYVVPTFLDKRVKQSEEILQQLTSYYNSRMCPPIRYNVRLSEAPGYGKTIYEYAPGSPGARDYRDLVRRVAGNDELLS</sequence>
<gene>
    <name evidence="4" type="ORF">ENS06_03445</name>
</gene>
<dbReference type="EMBL" id="DSTK01000012">
    <property type="protein sequence ID" value="HFK96365.1"/>
    <property type="molecule type" value="Genomic_DNA"/>
</dbReference>
<dbReference type="InterPro" id="IPR027417">
    <property type="entry name" value="P-loop_NTPase"/>
</dbReference>
<feature type="domain" description="Zinc finger/thioredoxin putative" evidence="3">
    <location>
        <begin position="1"/>
        <end position="36"/>
    </location>
</feature>
<proteinExistence type="predicted"/>
<accession>A0A832A508</accession>
<feature type="domain" description="AAA" evidence="2">
    <location>
        <begin position="66"/>
        <end position="233"/>
    </location>
</feature>
<protein>
    <submittedName>
        <fullName evidence="4">Chromosome partitioning protein ParA</fullName>
    </submittedName>
</protein>
<evidence type="ECO:0000259" key="3">
    <source>
        <dbReference type="Pfam" id="PF13717"/>
    </source>
</evidence>
<dbReference type="PANTHER" id="PTHR13696:SF52">
    <property type="entry name" value="PARA FAMILY PROTEIN CT_582"/>
    <property type="match status" value="1"/>
</dbReference>
<dbReference type="InterPro" id="IPR025669">
    <property type="entry name" value="AAA_dom"/>
</dbReference>
<evidence type="ECO:0000259" key="2">
    <source>
        <dbReference type="Pfam" id="PF13614"/>
    </source>
</evidence>
<dbReference type="Pfam" id="PF13717">
    <property type="entry name" value="Zn_ribbon_4"/>
    <property type="match status" value="1"/>
</dbReference>
<dbReference type="InterPro" id="IPR050678">
    <property type="entry name" value="DNA_Partitioning_ATPase"/>
</dbReference>
<dbReference type="Gene3D" id="3.40.50.300">
    <property type="entry name" value="P-loop containing nucleotide triphosphate hydrolases"/>
    <property type="match status" value="1"/>
</dbReference>
<feature type="compositionally biased region" description="Pro residues" evidence="1">
    <location>
        <begin position="39"/>
        <end position="56"/>
    </location>
</feature>
<dbReference type="Pfam" id="PF13614">
    <property type="entry name" value="AAA_31"/>
    <property type="match status" value="1"/>
</dbReference>
<comment type="caution">
    <text evidence="4">The sequence shown here is derived from an EMBL/GenBank/DDBJ whole genome shotgun (WGS) entry which is preliminary data.</text>
</comment>
<evidence type="ECO:0000313" key="4">
    <source>
        <dbReference type="EMBL" id="HFK96365.1"/>
    </source>
</evidence>
<feature type="region of interest" description="Disordered" evidence="1">
    <location>
        <begin position="39"/>
        <end position="63"/>
    </location>
</feature>
<evidence type="ECO:0000256" key="1">
    <source>
        <dbReference type="SAM" id="MobiDB-lite"/>
    </source>
</evidence>